<evidence type="ECO:0000313" key="3">
    <source>
        <dbReference type="Proteomes" id="UP001583172"/>
    </source>
</evidence>
<gene>
    <name evidence="2" type="ORF">VTJ49DRAFT_3295</name>
</gene>
<keyword evidence="1" id="KW-0732">Signal</keyword>
<feature type="signal peptide" evidence="1">
    <location>
        <begin position="1"/>
        <end position="21"/>
    </location>
</feature>
<evidence type="ECO:0000313" key="2">
    <source>
        <dbReference type="EMBL" id="KAL1837869.1"/>
    </source>
</evidence>
<protein>
    <submittedName>
        <fullName evidence="2">Uncharacterized protein</fullName>
    </submittedName>
</protein>
<accession>A0ABR3V7T5</accession>
<name>A0ABR3V7T5_HUMIN</name>
<feature type="chain" id="PRO_5045359575" evidence="1">
    <location>
        <begin position="22"/>
        <end position="90"/>
    </location>
</feature>
<proteinExistence type="predicted"/>
<keyword evidence="3" id="KW-1185">Reference proteome</keyword>
<reference evidence="2 3" key="1">
    <citation type="journal article" date="2024" name="Commun. Biol.">
        <title>Comparative genomic analysis of thermophilic fungi reveals convergent evolutionary adaptations and gene losses.</title>
        <authorList>
            <person name="Steindorff A.S."/>
            <person name="Aguilar-Pontes M.V."/>
            <person name="Robinson A.J."/>
            <person name="Andreopoulos B."/>
            <person name="LaButti K."/>
            <person name="Kuo A."/>
            <person name="Mondo S."/>
            <person name="Riley R."/>
            <person name="Otillar R."/>
            <person name="Haridas S."/>
            <person name="Lipzen A."/>
            <person name="Grimwood J."/>
            <person name="Schmutz J."/>
            <person name="Clum A."/>
            <person name="Reid I.D."/>
            <person name="Moisan M.C."/>
            <person name="Butler G."/>
            <person name="Nguyen T.T.M."/>
            <person name="Dewar K."/>
            <person name="Conant G."/>
            <person name="Drula E."/>
            <person name="Henrissat B."/>
            <person name="Hansel C."/>
            <person name="Singer S."/>
            <person name="Hutchinson M.I."/>
            <person name="de Vries R.P."/>
            <person name="Natvig D.O."/>
            <person name="Powell A.J."/>
            <person name="Tsang A."/>
            <person name="Grigoriev I.V."/>
        </authorList>
    </citation>
    <scope>NUCLEOTIDE SEQUENCE [LARGE SCALE GENOMIC DNA]</scope>
    <source>
        <strain evidence="2 3">CBS 620.91</strain>
    </source>
</reference>
<sequence length="90" mass="9552">MLLSTFKTVFAILAAAGAVSALPRRGDPCSSPGSYDCIDDFYNVGICSTLGRWEVAASSTEARGAWPGYQPSHAGFHRYGPGRAGARRKN</sequence>
<dbReference type="EMBL" id="JAZGSY010000256">
    <property type="protein sequence ID" value="KAL1837869.1"/>
    <property type="molecule type" value="Genomic_DNA"/>
</dbReference>
<organism evidence="2 3">
    <name type="scientific">Humicola insolens</name>
    <name type="common">Soft-rot fungus</name>
    <dbReference type="NCBI Taxonomy" id="85995"/>
    <lineage>
        <taxon>Eukaryota</taxon>
        <taxon>Fungi</taxon>
        <taxon>Dikarya</taxon>
        <taxon>Ascomycota</taxon>
        <taxon>Pezizomycotina</taxon>
        <taxon>Sordariomycetes</taxon>
        <taxon>Sordariomycetidae</taxon>
        <taxon>Sordariales</taxon>
        <taxon>Chaetomiaceae</taxon>
        <taxon>Mycothermus</taxon>
    </lineage>
</organism>
<comment type="caution">
    <text evidence="2">The sequence shown here is derived from an EMBL/GenBank/DDBJ whole genome shotgun (WGS) entry which is preliminary data.</text>
</comment>
<dbReference type="Proteomes" id="UP001583172">
    <property type="component" value="Unassembled WGS sequence"/>
</dbReference>
<evidence type="ECO:0000256" key="1">
    <source>
        <dbReference type="SAM" id="SignalP"/>
    </source>
</evidence>